<name>D4S2V0_9FIRM</name>
<proteinExistence type="predicted"/>
<keyword evidence="2" id="KW-1185">Reference proteome</keyword>
<dbReference type="InterPro" id="IPR025906">
    <property type="entry name" value="YjfB_motility"/>
</dbReference>
<accession>D4S2V0</accession>
<sequence>MFYIIKCDKIEKRLGGIRMDITGLQSASLSAANTINDVSVRMLAKSLDSMEELGDGMKKMLEMSVTPYIGSNIDISL</sequence>
<comment type="caution">
    <text evidence="1">The sequence shown here is derived from an EMBL/GenBank/DDBJ whole genome shotgun (WGS) entry which is preliminary data.</text>
</comment>
<evidence type="ECO:0000313" key="1">
    <source>
        <dbReference type="EMBL" id="EFF67555.1"/>
    </source>
</evidence>
<evidence type="ECO:0008006" key="3">
    <source>
        <dbReference type="Google" id="ProtNLM"/>
    </source>
</evidence>
<reference evidence="1 2" key="1">
    <citation type="submission" date="2010-02" db="EMBL/GenBank/DDBJ databases">
        <authorList>
            <person name="Weinstock G."/>
            <person name="Sodergren E."/>
            <person name="Clifton S."/>
            <person name="Fulton L."/>
            <person name="Fulton B."/>
            <person name="Courtney L."/>
            <person name="Fronick C."/>
            <person name="Harrison M."/>
            <person name="Strong C."/>
            <person name="Farmer C."/>
            <person name="Delahaunty K."/>
            <person name="Markovic C."/>
            <person name="Hall O."/>
            <person name="Minx P."/>
            <person name="Tomlinson C."/>
            <person name="Mitreva M."/>
            <person name="Nelson J."/>
            <person name="Hou S."/>
            <person name="Wollam A."/>
            <person name="Pepin K.H."/>
            <person name="Johnson M."/>
            <person name="Bhonagiri V."/>
            <person name="Zhang X."/>
            <person name="Suruliraj S."/>
            <person name="Warren W."/>
            <person name="Chinwalla A."/>
            <person name="Mardis E.R."/>
            <person name="Wilson R.K."/>
        </authorList>
    </citation>
    <scope>NUCLEOTIDE SEQUENCE [LARGE SCALE GENOMIC DNA]</scope>
    <source>
        <strain evidence="1 2">DSM 2876</strain>
    </source>
</reference>
<dbReference type="Proteomes" id="UP000006238">
    <property type="component" value="Unassembled WGS sequence"/>
</dbReference>
<organism evidence="1 2">
    <name type="scientific">Eshraghiella crossota DSM 2876</name>
    <dbReference type="NCBI Taxonomy" id="511680"/>
    <lineage>
        <taxon>Bacteria</taxon>
        <taxon>Bacillati</taxon>
        <taxon>Bacillota</taxon>
        <taxon>Clostridia</taxon>
        <taxon>Lachnospirales</taxon>
        <taxon>Lachnospiraceae</taxon>
        <taxon>Eshraghiella</taxon>
    </lineage>
</organism>
<gene>
    <name evidence="1" type="ORF">BUTYVIB_02422</name>
</gene>
<dbReference type="HOGENOM" id="CLU_189781_3_2_9"/>
<dbReference type="AlphaFoldDB" id="D4S2V0"/>
<evidence type="ECO:0000313" key="2">
    <source>
        <dbReference type="Proteomes" id="UP000006238"/>
    </source>
</evidence>
<dbReference type="EMBL" id="ABWN01000040">
    <property type="protein sequence ID" value="EFF67555.1"/>
    <property type="molecule type" value="Genomic_DNA"/>
</dbReference>
<dbReference type="Pfam" id="PF14070">
    <property type="entry name" value="YjfB_motility"/>
    <property type="match status" value="1"/>
</dbReference>
<protein>
    <recommendedName>
        <fullName evidence="3">Motility protein</fullName>
    </recommendedName>
</protein>